<dbReference type="Proteomes" id="UP000238479">
    <property type="component" value="Chromosome 1"/>
</dbReference>
<sequence>MIHCANLWWILDPRVLFPCWNATNNFERRSLVMEVGAMPDAVFGGL</sequence>
<reference evidence="1 2" key="1">
    <citation type="journal article" date="2018" name="Nat. Genet.">
        <title>The Rosa genome provides new insights in the design of modern roses.</title>
        <authorList>
            <person name="Bendahmane M."/>
        </authorList>
    </citation>
    <scope>NUCLEOTIDE SEQUENCE [LARGE SCALE GENOMIC DNA]</scope>
    <source>
        <strain evidence="2">cv. Old Blush</strain>
    </source>
</reference>
<protein>
    <submittedName>
        <fullName evidence="1">Uncharacterized protein</fullName>
    </submittedName>
</protein>
<evidence type="ECO:0000313" key="1">
    <source>
        <dbReference type="EMBL" id="PRQ57981.1"/>
    </source>
</evidence>
<comment type="caution">
    <text evidence="1">The sequence shown here is derived from an EMBL/GenBank/DDBJ whole genome shotgun (WGS) entry which is preliminary data.</text>
</comment>
<dbReference type="EMBL" id="PDCK01000039">
    <property type="protein sequence ID" value="PRQ57981.1"/>
    <property type="molecule type" value="Genomic_DNA"/>
</dbReference>
<dbReference type="Gramene" id="PRQ57981">
    <property type="protein sequence ID" value="PRQ57981"/>
    <property type="gene ID" value="RchiOBHm_Chr1g0354231"/>
</dbReference>
<dbReference type="AlphaFoldDB" id="A0A2P6SH33"/>
<organism evidence="1 2">
    <name type="scientific">Rosa chinensis</name>
    <name type="common">China rose</name>
    <dbReference type="NCBI Taxonomy" id="74649"/>
    <lineage>
        <taxon>Eukaryota</taxon>
        <taxon>Viridiplantae</taxon>
        <taxon>Streptophyta</taxon>
        <taxon>Embryophyta</taxon>
        <taxon>Tracheophyta</taxon>
        <taxon>Spermatophyta</taxon>
        <taxon>Magnoliopsida</taxon>
        <taxon>eudicotyledons</taxon>
        <taxon>Gunneridae</taxon>
        <taxon>Pentapetalae</taxon>
        <taxon>rosids</taxon>
        <taxon>fabids</taxon>
        <taxon>Rosales</taxon>
        <taxon>Rosaceae</taxon>
        <taxon>Rosoideae</taxon>
        <taxon>Rosoideae incertae sedis</taxon>
        <taxon>Rosa</taxon>
    </lineage>
</organism>
<evidence type="ECO:0000313" key="2">
    <source>
        <dbReference type="Proteomes" id="UP000238479"/>
    </source>
</evidence>
<accession>A0A2P6SH33</accession>
<proteinExistence type="predicted"/>
<name>A0A2P6SH33_ROSCH</name>
<keyword evidence="2" id="KW-1185">Reference proteome</keyword>
<gene>
    <name evidence="1" type="ORF">RchiOBHm_Chr1g0354231</name>
</gene>